<organism evidence="3 4">
    <name type="scientific">Mucilaginibacter galii</name>
    <dbReference type="NCBI Taxonomy" id="2005073"/>
    <lineage>
        <taxon>Bacteria</taxon>
        <taxon>Pseudomonadati</taxon>
        <taxon>Bacteroidota</taxon>
        <taxon>Sphingobacteriia</taxon>
        <taxon>Sphingobacteriales</taxon>
        <taxon>Sphingobacteriaceae</taxon>
        <taxon>Mucilaginibacter</taxon>
    </lineage>
</organism>
<dbReference type="Gene3D" id="3.30.450.20">
    <property type="entry name" value="PAS domain"/>
    <property type="match status" value="1"/>
</dbReference>
<comment type="caution">
    <text evidence="3">The sequence shown here is derived from an EMBL/GenBank/DDBJ whole genome shotgun (WGS) entry which is preliminary data.</text>
</comment>
<keyword evidence="4" id="KW-1185">Reference proteome</keyword>
<accession>A0A917J7Z8</accession>
<feature type="domain" description="PAS fold-4" evidence="2">
    <location>
        <begin position="187"/>
        <end position="296"/>
    </location>
</feature>
<dbReference type="AlphaFoldDB" id="A0A917J7Z8"/>
<evidence type="ECO:0008006" key="5">
    <source>
        <dbReference type="Google" id="ProtNLM"/>
    </source>
</evidence>
<feature type="domain" description="GAF" evidence="1">
    <location>
        <begin position="26"/>
        <end position="150"/>
    </location>
</feature>
<proteinExistence type="predicted"/>
<dbReference type="InterPro" id="IPR013656">
    <property type="entry name" value="PAS_4"/>
</dbReference>
<dbReference type="InterPro" id="IPR035965">
    <property type="entry name" value="PAS-like_dom_sf"/>
</dbReference>
<dbReference type="Proteomes" id="UP000662074">
    <property type="component" value="Unassembled WGS sequence"/>
</dbReference>
<evidence type="ECO:0000313" key="3">
    <source>
        <dbReference type="EMBL" id="GGI50319.1"/>
    </source>
</evidence>
<dbReference type="Gene3D" id="3.30.450.40">
    <property type="match status" value="1"/>
</dbReference>
<protein>
    <recommendedName>
        <fullName evidence="5">GAF domain-containing protein</fullName>
    </recommendedName>
</protein>
<dbReference type="InterPro" id="IPR029016">
    <property type="entry name" value="GAF-like_dom_sf"/>
</dbReference>
<evidence type="ECO:0000313" key="4">
    <source>
        <dbReference type="Proteomes" id="UP000662074"/>
    </source>
</evidence>
<reference evidence="3" key="2">
    <citation type="submission" date="2020-09" db="EMBL/GenBank/DDBJ databases">
        <authorList>
            <person name="Sun Q."/>
            <person name="Sedlacek I."/>
        </authorList>
    </citation>
    <scope>NUCLEOTIDE SEQUENCE</scope>
    <source>
        <strain evidence="3">CCM 8711</strain>
    </source>
</reference>
<evidence type="ECO:0000259" key="2">
    <source>
        <dbReference type="Pfam" id="PF08448"/>
    </source>
</evidence>
<sequence length="372" mass="41584">MIIAEPKRLAIVKQYHDLILDENKELNDLVALAAKICNVKMSCVSLIDEHVQWIKCALGITADEQSREDSFCKYLVSTTKVMVVKNTLLDERFMNYTSVRGVKGIRFYAGVSIITTDGYHLGALCVYGTKPQTLTGEQKEMLAFIARQVMHMLEMLLGIQSFKQSHVHPNTHKENAVAAERKLNAFLNSSPTSHILINKALQVLHFNKSSSASVKKHLAKKIEAGKSVLQYISTPFKDKFLKFIKRAFAGKRTSKEVLIKTAGKAPQWWDISLHPVTNEQGDTVSVTYSAVNIHEQKLQAAQNQAQKDSLLKIAFIQSHSYRKPVASILGLMNVIKANNYKSPKESLLLMEKAVNDLDAQIRSVVDCADKAS</sequence>
<dbReference type="RefSeq" id="WP_188415401.1">
    <property type="nucleotide sequence ID" value="NZ_BMDO01000003.1"/>
</dbReference>
<name>A0A917J7Z8_9SPHI</name>
<dbReference type="InterPro" id="IPR003018">
    <property type="entry name" value="GAF"/>
</dbReference>
<dbReference type="Pfam" id="PF08448">
    <property type="entry name" value="PAS_4"/>
    <property type="match status" value="1"/>
</dbReference>
<gene>
    <name evidence="3" type="ORF">GCM10011425_15310</name>
</gene>
<dbReference type="PANTHER" id="PTHR43102:SF2">
    <property type="entry name" value="GAF DOMAIN-CONTAINING PROTEIN"/>
    <property type="match status" value="1"/>
</dbReference>
<evidence type="ECO:0000259" key="1">
    <source>
        <dbReference type="Pfam" id="PF01590"/>
    </source>
</evidence>
<reference evidence="3" key="1">
    <citation type="journal article" date="2014" name="Int. J. Syst. Evol. Microbiol.">
        <title>Complete genome sequence of Corynebacterium casei LMG S-19264T (=DSM 44701T), isolated from a smear-ripened cheese.</title>
        <authorList>
            <consortium name="US DOE Joint Genome Institute (JGI-PGF)"/>
            <person name="Walter F."/>
            <person name="Albersmeier A."/>
            <person name="Kalinowski J."/>
            <person name="Ruckert C."/>
        </authorList>
    </citation>
    <scope>NUCLEOTIDE SEQUENCE</scope>
    <source>
        <strain evidence="3">CCM 8711</strain>
    </source>
</reference>
<dbReference type="PANTHER" id="PTHR43102">
    <property type="entry name" value="SLR1143 PROTEIN"/>
    <property type="match status" value="1"/>
</dbReference>
<dbReference type="SUPFAM" id="SSF55781">
    <property type="entry name" value="GAF domain-like"/>
    <property type="match status" value="1"/>
</dbReference>
<dbReference type="Pfam" id="PF01590">
    <property type="entry name" value="GAF"/>
    <property type="match status" value="1"/>
</dbReference>
<dbReference type="SUPFAM" id="SSF55785">
    <property type="entry name" value="PYP-like sensor domain (PAS domain)"/>
    <property type="match status" value="1"/>
</dbReference>
<dbReference type="EMBL" id="BMDO01000003">
    <property type="protein sequence ID" value="GGI50319.1"/>
    <property type="molecule type" value="Genomic_DNA"/>
</dbReference>